<organism evidence="2 3">
    <name type="scientific">Rivibacter subsaxonicus</name>
    <dbReference type="NCBI Taxonomy" id="457575"/>
    <lineage>
        <taxon>Bacteria</taxon>
        <taxon>Pseudomonadati</taxon>
        <taxon>Pseudomonadota</taxon>
        <taxon>Betaproteobacteria</taxon>
        <taxon>Burkholderiales</taxon>
        <taxon>Rivibacter</taxon>
    </lineage>
</organism>
<dbReference type="EMBL" id="SHKP01000004">
    <property type="protein sequence ID" value="RZU02345.1"/>
    <property type="molecule type" value="Genomic_DNA"/>
</dbReference>
<keyword evidence="1" id="KW-1133">Transmembrane helix</keyword>
<accession>A0A4Q7W0K0</accession>
<reference evidence="2 3" key="1">
    <citation type="submission" date="2019-02" db="EMBL/GenBank/DDBJ databases">
        <title>Genomic Encyclopedia of Type Strains, Phase IV (KMG-IV): sequencing the most valuable type-strain genomes for metagenomic binning, comparative biology and taxonomic classification.</title>
        <authorList>
            <person name="Goeker M."/>
        </authorList>
    </citation>
    <scope>NUCLEOTIDE SEQUENCE [LARGE SCALE GENOMIC DNA]</scope>
    <source>
        <strain evidence="2 3">DSM 19570</strain>
    </source>
</reference>
<dbReference type="OrthoDB" id="6902852at2"/>
<keyword evidence="1" id="KW-0812">Transmembrane</keyword>
<protein>
    <submittedName>
        <fullName evidence="2">Uncharacterized protein</fullName>
    </submittedName>
</protein>
<dbReference type="RefSeq" id="WP_130430114.1">
    <property type="nucleotide sequence ID" value="NZ_SHKP01000004.1"/>
</dbReference>
<keyword evidence="1" id="KW-0472">Membrane</keyword>
<sequence length="82" mass="9011">MRRAKSRRDAPVKVWPVPIALGLITAVGLVAALLGDGWLNMLSWLALALPLVVIAVFWRRGARGRDPGPVTNSRIKFPDNVR</sequence>
<comment type="caution">
    <text evidence="2">The sequence shown here is derived from an EMBL/GenBank/DDBJ whole genome shotgun (WGS) entry which is preliminary data.</text>
</comment>
<feature type="transmembrane region" description="Helical" evidence="1">
    <location>
        <begin position="12"/>
        <end position="35"/>
    </location>
</feature>
<gene>
    <name evidence="2" type="ORF">EV670_0368</name>
</gene>
<dbReference type="AlphaFoldDB" id="A0A4Q7W0K0"/>
<feature type="transmembrane region" description="Helical" evidence="1">
    <location>
        <begin position="41"/>
        <end position="58"/>
    </location>
</feature>
<keyword evidence="3" id="KW-1185">Reference proteome</keyword>
<name>A0A4Q7W0K0_9BURK</name>
<evidence type="ECO:0000313" key="2">
    <source>
        <dbReference type="EMBL" id="RZU02345.1"/>
    </source>
</evidence>
<dbReference type="Proteomes" id="UP000293671">
    <property type="component" value="Unassembled WGS sequence"/>
</dbReference>
<proteinExistence type="predicted"/>
<evidence type="ECO:0000313" key="3">
    <source>
        <dbReference type="Proteomes" id="UP000293671"/>
    </source>
</evidence>
<evidence type="ECO:0000256" key="1">
    <source>
        <dbReference type="SAM" id="Phobius"/>
    </source>
</evidence>